<dbReference type="PROSITE" id="PS00599">
    <property type="entry name" value="AA_TRANSFER_CLASS_2"/>
    <property type="match status" value="1"/>
</dbReference>
<dbReference type="InterPro" id="IPR004839">
    <property type="entry name" value="Aminotransferase_I/II_large"/>
</dbReference>
<evidence type="ECO:0000256" key="5">
    <source>
        <dbReference type="ARBA" id="ARBA00022576"/>
    </source>
</evidence>
<dbReference type="RefSeq" id="WP_159071769.1">
    <property type="nucleotide sequence ID" value="NZ_FUXM01000025.1"/>
</dbReference>
<dbReference type="Pfam" id="PF00155">
    <property type="entry name" value="Aminotran_1_2"/>
    <property type="match status" value="1"/>
</dbReference>
<comment type="similarity">
    <text evidence="3 11">Belongs to the class-II pyridoxal-phosphate-dependent aminotransferase family. Histidinol-phosphate aminotransferase subfamily.</text>
</comment>
<keyword evidence="6 11" id="KW-0028">Amino-acid biosynthesis</keyword>
<keyword evidence="14" id="KW-1185">Reference proteome</keyword>
<dbReference type="InterPro" id="IPR015424">
    <property type="entry name" value="PyrdxlP-dep_Trfase"/>
</dbReference>
<evidence type="ECO:0000256" key="8">
    <source>
        <dbReference type="ARBA" id="ARBA00022898"/>
    </source>
</evidence>
<feature type="modified residue" description="N6-(pyridoxal phosphate)lysine" evidence="11">
    <location>
        <position position="211"/>
    </location>
</feature>
<dbReference type="InterPro" id="IPR015421">
    <property type="entry name" value="PyrdxlP-dep_Trfase_major"/>
</dbReference>
<keyword evidence="7 11" id="KW-0808">Transferase</keyword>
<evidence type="ECO:0000256" key="11">
    <source>
        <dbReference type="HAMAP-Rule" id="MF_01023"/>
    </source>
</evidence>
<evidence type="ECO:0000256" key="3">
    <source>
        <dbReference type="ARBA" id="ARBA00007970"/>
    </source>
</evidence>
<evidence type="ECO:0000313" key="13">
    <source>
        <dbReference type="EMBL" id="SKA11488.1"/>
    </source>
</evidence>
<dbReference type="NCBIfam" id="TIGR01141">
    <property type="entry name" value="hisC"/>
    <property type="match status" value="1"/>
</dbReference>
<dbReference type="UniPathway" id="UPA00031">
    <property type="reaction ID" value="UER00012"/>
</dbReference>
<dbReference type="InterPro" id="IPR005861">
    <property type="entry name" value="HisP_aminotrans"/>
</dbReference>
<name>A0A1T4R734_9FIRM</name>
<dbReference type="GO" id="GO:0000105">
    <property type="term" value="P:L-histidine biosynthetic process"/>
    <property type="evidence" value="ECO:0007669"/>
    <property type="project" value="UniProtKB-UniRule"/>
</dbReference>
<comment type="cofactor">
    <cofactor evidence="1 11">
        <name>pyridoxal 5'-phosphate</name>
        <dbReference type="ChEBI" id="CHEBI:597326"/>
    </cofactor>
</comment>
<dbReference type="SUPFAM" id="SSF53383">
    <property type="entry name" value="PLP-dependent transferases"/>
    <property type="match status" value="1"/>
</dbReference>
<organism evidence="13 14">
    <name type="scientific">Carboxydocella sporoproducens DSM 16521</name>
    <dbReference type="NCBI Taxonomy" id="1121270"/>
    <lineage>
        <taxon>Bacteria</taxon>
        <taxon>Bacillati</taxon>
        <taxon>Bacillota</taxon>
        <taxon>Clostridia</taxon>
        <taxon>Eubacteriales</taxon>
        <taxon>Clostridiales Family XVI. Incertae Sedis</taxon>
        <taxon>Carboxydocella</taxon>
    </lineage>
</organism>
<feature type="domain" description="Aminotransferase class I/classII large" evidence="12">
    <location>
        <begin position="23"/>
        <end position="342"/>
    </location>
</feature>
<dbReference type="InterPro" id="IPR001917">
    <property type="entry name" value="Aminotrans_II_pyridoxalP_BS"/>
</dbReference>
<gene>
    <name evidence="11" type="primary">hisC</name>
    <name evidence="13" type="ORF">SAMN02745885_01951</name>
</gene>
<keyword evidence="8 11" id="KW-0663">Pyridoxal phosphate</keyword>
<evidence type="ECO:0000256" key="1">
    <source>
        <dbReference type="ARBA" id="ARBA00001933"/>
    </source>
</evidence>
<dbReference type="CDD" id="cd00609">
    <property type="entry name" value="AAT_like"/>
    <property type="match status" value="1"/>
</dbReference>
<dbReference type="Proteomes" id="UP000189933">
    <property type="component" value="Unassembled WGS sequence"/>
</dbReference>
<sequence length="352" mass="38950">MIEARAWLQALKPYDPHELPWRVKLDANENPHPFPAPVLAEMLATLSTGLFQRYPDATASQLRVELAAYCGVEADQILLGNGSDEILHLVCQAYVGPGRQAVYGGPSFAMYAINTLATGGTPVEVPLDEEFNLELAPLLEQAQQPATGAVFICTPNNPTGNLVGRDEIIQVLERTEALVVVDEAYYEFCGQTVVDLLPRYPQLLILRTFSKAFGLAGLRVGYALGNRELIRELHKVRQPYNLNAFSQLAALTALRHRELFVQQIETILKDKEELSRELAEIAGVKKVWPSAANFLLVEFDRPAQAVAAALAERGILVRFLGHPRLTNCLRITVGTMEENRLLMANVKEVLAK</sequence>
<reference evidence="14" key="1">
    <citation type="submission" date="2017-02" db="EMBL/GenBank/DDBJ databases">
        <authorList>
            <person name="Varghese N."/>
            <person name="Submissions S."/>
        </authorList>
    </citation>
    <scope>NUCLEOTIDE SEQUENCE [LARGE SCALE GENOMIC DNA]</scope>
    <source>
        <strain evidence="14">DSM 16521</strain>
    </source>
</reference>
<dbReference type="GO" id="GO:0030170">
    <property type="term" value="F:pyridoxal phosphate binding"/>
    <property type="evidence" value="ECO:0007669"/>
    <property type="project" value="InterPro"/>
</dbReference>
<evidence type="ECO:0000256" key="10">
    <source>
        <dbReference type="ARBA" id="ARBA00047481"/>
    </source>
</evidence>
<dbReference type="PANTHER" id="PTHR43643:SF6">
    <property type="entry name" value="HISTIDINOL-PHOSPHATE AMINOTRANSFERASE"/>
    <property type="match status" value="1"/>
</dbReference>
<dbReference type="PANTHER" id="PTHR43643">
    <property type="entry name" value="HISTIDINOL-PHOSPHATE AMINOTRANSFERASE 2"/>
    <property type="match status" value="1"/>
</dbReference>
<evidence type="ECO:0000256" key="6">
    <source>
        <dbReference type="ARBA" id="ARBA00022605"/>
    </source>
</evidence>
<dbReference type="InterPro" id="IPR015422">
    <property type="entry name" value="PyrdxlP-dep_Trfase_small"/>
</dbReference>
<accession>A0A1T4R734</accession>
<dbReference type="HAMAP" id="MF_01023">
    <property type="entry name" value="HisC_aminotrans_2"/>
    <property type="match status" value="1"/>
</dbReference>
<dbReference type="Gene3D" id="3.90.1150.10">
    <property type="entry name" value="Aspartate Aminotransferase, domain 1"/>
    <property type="match status" value="1"/>
</dbReference>
<dbReference type="EC" id="2.6.1.9" evidence="11"/>
<dbReference type="InterPro" id="IPR050106">
    <property type="entry name" value="HistidinolP_aminotransfase"/>
</dbReference>
<dbReference type="OrthoDB" id="9813612at2"/>
<evidence type="ECO:0000256" key="4">
    <source>
        <dbReference type="ARBA" id="ARBA00011738"/>
    </source>
</evidence>
<dbReference type="GO" id="GO:0004400">
    <property type="term" value="F:histidinol-phosphate transaminase activity"/>
    <property type="evidence" value="ECO:0007669"/>
    <property type="project" value="UniProtKB-UniRule"/>
</dbReference>
<dbReference type="AlphaFoldDB" id="A0A1T4R734"/>
<evidence type="ECO:0000256" key="7">
    <source>
        <dbReference type="ARBA" id="ARBA00022679"/>
    </source>
</evidence>
<evidence type="ECO:0000313" key="14">
    <source>
        <dbReference type="Proteomes" id="UP000189933"/>
    </source>
</evidence>
<evidence type="ECO:0000256" key="9">
    <source>
        <dbReference type="ARBA" id="ARBA00023102"/>
    </source>
</evidence>
<dbReference type="Gene3D" id="3.40.640.10">
    <property type="entry name" value="Type I PLP-dependent aspartate aminotransferase-like (Major domain)"/>
    <property type="match status" value="1"/>
</dbReference>
<keyword evidence="9 11" id="KW-0368">Histidine biosynthesis</keyword>
<evidence type="ECO:0000259" key="12">
    <source>
        <dbReference type="Pfam" id="PF00155"/>
    </source>
</evidence>
<proteinExistence type="inferred from homology"/>
<dbReference type="EMBL" id="FUXM01000025">
    <property type="protein sequence ID" value="SKA11488.1"/>
    <property type="molecule type" value="Genomic_DNA"/>
</dbReference>
<protein>
    <recommendedName>
        <fullName evidence="11">Histidinol-phosphate aminotransferase</fullName>
        <ecNumber evidence="11">2.6.1.9</ecNumber>
    </recommendedName>
    <alternativeName>
        <fullName evidence="11">Imidazole acetol-phosphate transaminase</fullName>
    </alternativeName>
</protein>
<comment type="subunit">
    <text evidence="4 11">Homodimer.</text>
</comment>
<comment type="pathway">
    <text evidence="2 11">Amino-acid biosynthesis; L-histidine biosynthesis; L-histidine from 5-phospho-alpha-D-ribose 1-diphosphate: step 7/9.</text>
</comment>
<comment type="catalytic activity">
    <reaction evidence="10 11">
        <text>L-histidinol phosphate + 2-oxoglutarate = 3-(imidazol-4-yl)-2-oxopropyl phosphate + L-glutamate</text>
        <dbReference type="Rhea" id="RHEA:23744"/>
        <dbReference type="ChEBI" id="CHEBI:16810"/>
        <dbReference type="ChEBI" id="CHEBI:29985"/>
        <dbReference type="ChEBI" id="CHEBI:57766"/>
        <dbReference type="ChEBI" id="CHEBI:57980"/>
        <dbReference type="EC" id="2.6.1.9"/>
    </reaction>
</comment>
<keyword evidence="5 11" id="KW-0032">Aminotransferase</keyword>
<evidence type="ECO:0000256" key="2">
    <source>
        <dbReference type="ARBA" id="ARBA00005011"/>
    </source>
</evidence>